<dbReference type="Gene3D" id="1.10.8.430">
    <property type="entry name" value="Helical domain of apoptotic protease-activating factors"/>
    <property type="match status" value="1"/>
</dbReference>
<dbReference type="InterPro" id="IPR003591">
    <property type="entry name" value="Leu-rich_rpt_typical-subtyp"/>
</dbReference>
<dbReference type="PANTHER" id="PTHR36766:SF70">
    <property type="entry name" value="DISEASE RESISTANCE PROTEIN RGA4"/>
    <property type="match status" value="1"/>
</dbReference>
<feature type="domain" description="Disease resistance R13L4/SHOC-2-like LRR" evidence="10">
    <location>
        <begin position="528"/>
        <end position="672"/>
    </location>
</feature>
<dbReference type="Gene3D" id="3.40.50.300">
    <property type="entry name" value="P-loop containing nucleotide triphosphate hydrolases"/>
    <property type="match status" value="1"/>
</dbReference>
<keyword evidence="6" id="KW-0067">ATP-binding</keyword>
<dbReference type="GO" id="GO:0002758">
    <property type="term" value="P:innate immune response-activating signaling pathway"/>
    <property type="evidence" value="ECO:0007669"/>
    <property type="project" value="UniProtKB-ARBA"/>
</dbReference>
<dbReference type="InterPro" id="IPR006553">
    <property type="entry name" value="Leu-rich_rpt_Cys-con_subtyp"/>
</dbReference>
<evidence type="ECO:0000256" key="2">
    <source>
        <dbReference type="ARBA" id="ARBA00022614"/>
    </source>
</evidence>
<dbReference type="Pfam" id="PF00931">
    <property type="entry name" value="NB-ARC"/>
    <property type="match status" value="1"/>
</dbReference>
<evidence type="ECO:0000256" key="6">
    <source>
        <dbReference type="ARBA" id="ARBA00022840"/>
    </source>
</evidence>
<evidence type="ECO:0000313" key="12">
    <source>
        <dbReference type="Proteomes" id="UP000228380"/>
    </source>
</evidence>
<dbReference type="InterPro" id="IPR055414">
    <property type="entry name" value="LRR_R13L4/SHOC2-like"/>
</dbReference>
<evidence type="ECO:0000256" key="5">
    <source>
        <dbReference type="ARBA" id="ARBA00022821"/>
    </source>
</evidence>
<feature type="domain" description="Disease resistance N-terminal" evidence="8">
    <location>
        <begin position="12"/>
        <end position="95"/>
    </location>
</feature>
<dbReference type="SMART" id="SM00367">
    <property type="entry name" value="LRR_CC"/>
    <property type="match status" value="6"/>
</dbReference>
<organism evidence="12 13">
    <name type="scientific">Phoenix dactylifera</name>
    <name type="common">Date palm</name>
    <dbReference type="NCBI Taxonomy" id="42345"/>
    <lineage>
        <taxon>Eukaryota</taxon>
        <taxon>Viridiplantae</taxon>
        <taxon>Streptophyta</taxon>
        <taxon>Embryophyta</taxon>
        <taxon>Tracheophyta</taxon>
        <taxon>Spermatophyta</taxon>
        <taxon>Magnoliopsida</taxon>
        <taxon>Liliopsida</taxon>
        <taxon>Arecaceae</taxon>
        <taxon>Coryphoideae</taxon>
        <taxon>Phoeniceae</taxon>
        <taxon>Phoenix</taxon>
    </lineage>
</organism>
<dbReference type="InterPro" id="IPR056789">
    <property type="entry name" value="LRR_R13L1-DRL21"/>
</dbReference>
<evidence type="ECO:0000256" key="1">
    <source>
        <dbReference type="ARBA" id="ARBA00008894"/>
    </source>
</evidence>
<evidence type="ECO:0000259" key="11">
    <source>
        <dbReference type="Pfam" id="PF25019"/>
    </source>
</evidence>
<dbReference type="Pfam" id="PF25019">
    <property type="entry name" value="LRR_R13L1-DRL21"/>
    <property type="match status" value="1"/>
</dbReference>
<evidence type="ECO:0000259" key="10">
    <source>
        <dbReference type="Pfam" id="PF23598"/>
    </source>
</evidence>
<dbReference type="SMART" id="SM00369">
    <property type="entry name" value="LRR_TYP"/>
    <property type="match status" value="5"/>
</dbReference>
<keyword evidence="12" id="KW-1185">Reference proteome</keyword>
<dbReference type="AlphaFoldDB" id="A0A8B8ZFS8"/>
<accession>A0A8B8ZFS8</accession>
<keyword evidence="3" id="KW-0677">Repeat</keyword>
<feature type="domain" description="R13L1/DRL21-like LRR repeat region" evidence="11">
    <location>
        <begin position="732"/>
        <end position="865"/>
    </location>
</feature>
<dbReference type="PANTHER" id="PTHR36766">
    <property type="entry name" value="PLANT BROAD-SPECTRUM MILDEW RESISTANCE PROTEIN RPW8"/>
    <property type="match status" value="1"/>
</dbReference>
<dbReference type="KEGG" id="pda:103708275"/>
<dbReference type="InterPro" id="IPR058922">
    <property type="entry name" value="WHD_DRP"/>
</dbReference>
<dbReference type="Pfam" id="PF23598">
    <property type="entry name" value="LRR_14"/>
    <property type="match status" value="1"/>
</dbReference>
<evidence type="ECO:0000259" key="9">
    <source>
        <dbReference type="Pfam" id="PF23559"/>
    </source>
</evidence>
<feature type="domain" description="NB-ARC" evidence="7">
    <location>
        <begin position="183"/>
        <end position="343"/>
    </location>
</feature>
<dbReference type="Proteomes" id="UP000228380">
    <property type="component" value="Unplaced"/>
</dbReference>
<dbReference type="SUPFAM" id="SSF52540">
    <property type="entry name" value="P-loop containing nucleoside triphosphate hydrolases"/>
    <property type="match status" value="1"/>
</dbReference>
<dbReference type="Gene3D" id="1.10.10.10">
    <property type="entry name" value="Winged helix-like DNA-binding domain superfamily/Winged helix DNA-binding domain"/>
    <property type="match status" value="1"/>
</dbReference>
<dbReference type="FunFam" id="1.10.10.10:FF:000322">
    <property type="entry name" value="Probable disease resistance protein At1g63360"/>
    <property type="match status" value="1"/>
</dbReference>
<dbReference type="InterPro" id="IPR027417">
    <property type="entry name" value="P-loop_NTPase"/>
</dbReference>
<dbReference type="InterPro" id="IPR041118">
    <property type="entry name" value="Rx_N"/>
</dbReference>
<dbReference type="GO" id="GO:0009626">
    <property type="term" value="P:plant-type hypersensitive response"/>
    <property type="evidence" value="ECO:0007669"/>
    <property type="project" value="UniProtKB-ARBA"/>
</dbReference>
<dbReference type="OrthoDB" id="2973320at2759"/>
<dbReference type="GeneID" id="103708275"/>
<dbReference type="RefSeq" id="XP_038972142.1">
    <property type="nucleotide sequence ID" value="XM_039116214.1"/>
</dbReference>
<keyword evidence="4" id="KW-0547">Nucleotide-binding</keyword>
<name>A0A8B8ZFS8_PHODC</name>
<evidence type="ECO:0000256" key="4">
    <source>
        <dbReference type="ARBA" id="ARBA00022741"/>
    </source>
</evidence>
<dbReference type="Gene3D" id="1.20.5.4130">
    <property type="match status" value="1"/>
</dbReference>
<dbReference type="Pfam" id="PF23559">
    <property type="entry name" value="WHD_DRP"/>
    <property type="match status" value="1"/>
</dbReference>
<comment type="similarity">
    <text evidence="1">Belongs to the disease resistance NB-LRR family.</text>
</comment>
<dbReference type="Pfam" id="PF18052">
    <property type="entry name" value="Rx_N"/>
    <property type="match status" value="1"/>
</dbReference>
<dbReference type="InterPro" id="IPR042197">
    <property type="entry name" value="Apaf_helical"/>
</dbReference>
<dbReference type="GO" id="GO:0043531">
    <property type="term" value="F:ADP binding"/>
    <property type="evidence" value="ECO:0007669"/>
    <property type="project" value="InterPro"/>
</dbReference>
<protein>
    <submittedName>
        <fullName evidence="13">LOW QUALITY PROTEIN: disease resistance protein RGA2-like</fullName>
    </submittedName>
</protein>
<evidence type="ECO:0000259" key="7">
    <source>
        <dbReference type="Pfam" id="PF00931"/>
    </source>
</evidence>
<keyword evidence="2" id="KW-0433">Leucine-rich repeat</keyword>
<dbReference type="PRINTS" id="PR00364">
    <property type="entry name" value="DISEASERSIST"/>
</dbReference>
<sequence>MAELALSAASPIVEMVVKKLASGLWKELALVRSVYTDLENLQSDLSEIKNVLDDAEKKSDTLRGWLKMLREAAFDADDLVDELQTEALRRRMEGHDHMTGKVRDFFSSNNPIAFRYKMARKIKEITERFDKITKKIGDFNLMGKSDSDKPVDRETSSLVVESKIYGRVEDEKVVMNFLGGSDKDKNISILSIVGLGGVGKTALARLVYNNEKIKEKFKLRMWVCVGQNFDVKVILRAMIEQLPNEKSSSSILETMSLLLQEKLREKRFLLVLDDLWNSQESEWERLKPLFLDAQLGSKIIVTTRIETVASAASTIGTVSVHKLQGLQDDDCWTLFKQRAFRSDREEDDAELVKIGRGIIKKCGGLPLAAKALGSLMCTKREKAQWLAIKNNEIWKLSEDKIGILPEDKIGILPALKLSYDHLHPHLKRCFTYCSVFPKDYIFEIKRLIQLWMAEGLIDLSDTSQNAEDIGKQYFHSLLWRSFFQDVQMDTCKMHDLVHDLACSLTKGESESLVMEMGRKIIPHECRYLSVVLDNVSSITSIYEAKKLRSLFLLGKLYYGIDEIFFNITKKITQIRALDLRNSGIQKLSDKMSRLKQLRFLDLSYTEITTLPTSITRLYNLQTLNLQRCDQLQELPEGISNLSNLRHIDISWCDQDYNITYLITRLYNLQELNVQGCRQLRELPEGISNISNLRHMDTSSCYKLPFMPRFLGQLTNLETLGMFIVGWENGRTIAELEHLNSIHGKLEITNLHNVKDAKEATQANLGAKSRLNNLKLQWNRAPEPSSTEVEVAAVVFERLQPHHNLKVLDVSCYMGIRLPIWMARAELASSSFPNPVRLILWSLERCEHVPSLGLLPLLKHLTMGEMHAVKRIEDEFYGDGGGNAFPSLEALCLSDMPNLKEWHTKPMMGSGGRQMAFFPRLSQLWIDSCPELMAQPCIPCFVEDLRIEMSNEMLLSAGSLAGLSKLKELEIRECGVSLSSSSRWWDGLQYLTALEKLQIWGCDELTCLPEGIMYLASLHTLHLDQNRNLRSLEGGGRKQQQQPTPIFPALQDLSISKCPNLATLPDGLQYLTTLQALYIDICPKLVLPDDLGHLTTLQKLRISDLPQLAMLLDGLQNFIALQHLEIYNCPQLTMLPDGLRHLTTLRKLKIYCCPQLARLPDSLQDLTALQMLYIDDCPQLTMLPDGLRHLNALQMLHIYLCPQLARRCKRKTSEDWHKIAHIPDIKIWPEEDEKESSKPSSTFAKKFLGQFGCARYTGHS</sequence>
<proteinExistence type="inferred from homology"/>
<evidence type="ECO:0000259" key="8">
    <source>
        <dbReference type="Pfam" id="PF18052"/>
    </source>
</evidence>
<dbReference type="InterPro" id="IPR032675">
    <property type="entry name" value="LRR_dom_sf"/>
</dbReference>
<dbReference type="SUPFAM" id="SSF52058">
    <property type="entry name" value="L domain-like"/>
    <property type="match status" value="2"/>
</dbReference>
<dbReference type="GO" id="GO:0042742">
    <property type="term" value="P:defense response to bacterium"/>
    <property type="evidence" value="ECO:0007669"/>
    <property type="project" value="UniProtKB-ARBA"/>
</dbReference>
<dbReference type="InterPro" id="IPR002182">
    <property type="entry name" value="NB-ARC"/>
</dbReference>
<gene>
    <name evidence="13" type="primary">LOC103708275</name>
</gene>
<dbReference type="GO" id="GO:0005524">
    <property type="term" value="F:ATP binding"/>
    <property type="evidence" value="ECO:0007669"/>
    <property type="project" value="UniProtKB-KW"/>
</dbReference>
<reference evidence="13" key="1">
    <citation type="submission" date="2025-08" db="UniProtKB">
        <authorList>
            <consortium name="RefSeq"/>
        </authorList>
    </citation>
    <scope>IDENTIFICATION</scope>
    <source>
        <tissue evidence="13">Young leaves</tissue>
    </source>
</reference>
<feature type="domain" description="Disease resistance protein winged helix" evidence="9">
    <location>
        <begin position="435"/>
        <end position="501"/>
    </location>
</feature>
<dbReference type="FunFam" id="3.40.50.300:FF:001091">
    <property type="entry name" value="Probable disease resistance protein At1g61300"/>
    <property type="match status" value="1"/>
</dbReference>
<dbReference type="InterPro" id="IPR036388">
    <property type="entry name" value="WH-like_DNA-bd_sf"/>
</dbReference>
<evidence type="ECO:0000256" key="3">
    <source>
        <dbReference type="ARBA" id="ARBA00022737"/>
    </source>
</evidence>
<dbReference type="Gene3D" id="3.80.10.10">
    <property type="entry name" value="Ribonuclease Inhibitor"/>
    <property type="match status" value="3"/>
</dbReference>
<keyword evidence="5" id="KW-0611">Plant defense</keyword>
<evidence type="ECO:0000313" key="13">
    <source>
        <dbReference type="RefSeq" id="XP_038972142.1"/>
    </source>
</evidence>